<dbReference type="SUPFAM" id="SSF56601">
    <property type="entry name" value="beta-lactamase/transpeptidase-like"/>
    <property type="match status" value="1"/>
</dbReference>
<dbReference type="EMBL" id="JAZGQK010000042">
    <property type="protein sequence ID" value="MEE6263739.1"/>
    <property type="molecule type" value="Genomic_DNA"/>
</dbReference>
<dbReference type="PANTHER" id="PTHR35333">
    <property type="entry name" value="BETA-LACTAMASE"/>
    <property type="match status" value="1"/>
</dbReference>
<dbReference type="Pfam" id="PF13354">
    <property type="entry name" value="Beta-lactamase2"/>
    <property type="match status" value="1"/>
</dbReference>
<gene>
    <name evidence="2" type="ORF">V1633_35240</name>
</gene>
<dbReference type="GO" id="GO:0016787">
    <property type="term" value="F:hydrolase activity"/>
    <property type="evidence" value="ECO:0007669"/>
    <property type="project" value="UniProtKB-KW"/>
</dbReference>
<accession>A0ABU7S5M0</accession>
<evidence type="ECO:0000313" key="3">
    <source>
        <dbReference type="Proteomes" id="UP001332243"/>
    </source>
</evidence>
<dbReference type="InterPro" id="IPR045155">
    <property type="entry name" value="Beta-lactam_cat"/>
</dbReference>
<name>A0ABU7S5M0_9ACTN</name>
<keyword evidence="3" id="KW-1185">Reference proteome</keyword>
<protein>
    <submittedName>
        <fullName evidence="2">Serine hydrolase</fullName>
    </submittedName>
</protein>
<sequence>MTWDELDSELATAPGTVSVYVGRPGARPAYTRRPDETHYAASTMKVAVLAALYRAAETGTLDLDAPVPVLNDFVSAKPGADRFSCGPDHDNDGEVWARLGGTATLRWLAERMIVRSSNLATNLVLGHVGLPAVDAVWVDSGARHSRTGRGIEDFAARDAGLDNQVTAADLAGLFGAITRSRLAGPATCTAMLDVLLRQERGEDLAAGLPEGTRIAHKNGWVRGVRHGAGMIFPADAPPYAVAVCTSVAPETGDDAAACRLIARVSAAAWTARHRLA</sequence>
<reference evidence="2 3" key="1">
    <citation type="submission" date="2024-01" db="EMBL/GenBank/DDBJ databases">
        <title>Genome insights into Plantactinospora sonchi sp. nov.</title>
        <authorList>
            <person name="Wang L."/>
        </authorList>
    </citation>
    <scope>NUCLEOTIDE SEQUENCE [LARGE SCALE GENOMIC DNA]</scope>
    <source>
        <strain evidence="2 3">NEAU-QY2</strain>
    </source>
</reference>
<dbReference type="Gene3D" id="3.40.710.10">
    <property type="entry name" value="DD-peptidase/beta-lactamase superfamily"/>
    <property type="match status" value="1"/>
</dbReference>
<dbReference type="InterPro" id="IPR000871">
    <property type="entry name" value="Beta-lactam_class-A"/>
</dbReference>
<dbReference type="RefSeq" id="WP_331218554.1">
    <property type="nucleotide sequence ID" value="NZ_JAZGQK010000042.1"/>
</dbReference>
<organism evidence="2 3">
    <name type="scientific">Plantactinospora sonchi</name>
    <dbReference type="NCBI Taxonomy" id="1544735"/>
    <lineage>
        <taxon>Bacteria</taxon>
        <taxon>Bacillati</taxon>
        <taxon>Actinomycetota</taxon>
        <taxon>Actinomycetes</taxon>
        <taxon>Micromonosporales</taxon>
        <taxon>Micromonosporaceae</taxon>
        <taxon>Plantactinospora</taxon>
    </lineage>
</organism>
<proteinExistence type="predicted"/>
<comment type="caution">
    <text evidence="2">The sequence shown here is derived from an EMBL/GenBank/DDBJ whole genome shotgun (WGS) entry which is preliminary data.</text>
</comment>
<feature type="domain" description="Beta-lactamase class A catalytic" evidence="1">
    <location>
        <begin position="30"/>
        <end position="245"/>
    </location>
</feature>
<keyword evidence="2" id="KW-0378">Hydrolase</keyword>
<dbReference type="InterPro" id="IPR012338">
    <property type="entry name" value="Beta-lactam/transpept-like"/>
</dbReference>
<dbReference type="Proteomes" id="UP001332243">
    <property type="component" value="Unassembled WGS sequence"/>
</dbReference>
<evidence type="ECO:0000259" key="1">
    <source>
        <dbReference type="Pfam" id="PF13354"/>
    </source>
</evidence>
<evidence type="ECO:0000313" key="2">
    <source>
        <dbReference type="EMBL" id="MEE6263739.1"/>
    </source>
</evidence>
<dbReference type="PANTHER" id="PTHR35333:SF3">
    <property type="entry name" value="BETA-LACTAMASE-TYPE TRANSPEPTIDASE FOLD CONTAINING PROTEIN"/>
    <property type="match status" value="1"/>
</dbReference>